<dbReference type="Proteomes" id="UP000032726">
    <property type="component" value="Chromosome"/>
</dbReference>
<dbReference type="Pfam" id="PF03960">
    <property type="entry name" value="ArsC"/>
    <property type="match status" value="1"/>
</dbReference>
<dbReference type="EMBL" id="CP011071">
    <property type="protein sequence ID" value="AKA34836.1"/>
    <property type="molecule type" value="Genomic_DNA"/>
</dbReference>
<dbReference type="RefSeq" id="WP_045803283.1">
    <property type="nucleotide sequence ID" value="NZ_CP011071.1"/>
</dbReference>
<comment type="similarity">
    <text evidence="1 2">Belongs to the ArsC family.</text>
</comment>
<dbReference type="STRING" id="516051.VC82_1198"/>
<sequence>MKKIYHLETCKTCQKILKELEPLDGVELREIKSKGITQEELEEMRARTDSYESLFSRRAMLFRQRGLNDKQLSENDYRDLILEHYTFLKRPVVVVNDQIFIGNAKKAVEGAKAALHS</sequence>
<evidence type="ECO:0000313" key="3">
    <source>
        <dbReference type="EMBL" id="AKA34836.1"/>
    </source>
</evidence>
<dbReference type="AlphaFoldDB" id="A0A0D5YSK5"/>
<accession>A0A0D5YSK5</accession>
<reference evidence="3 4" key="1">
    <citation type="submission" date="2015-03" db="EMBL/GenBank/DDBJ databases">
        <title>Complete genome sequence of Muricauda lutaonensis CC-HSB-11T, isolated from a coastal hot spring.</title>
        <authorList>
            <person name="Kim K.M."/>
        </authorList>
    </citation>
    <scope>NUCLEOTIDE SEQUENCE [LARGE SCALE GENOMIC DNA]</scope>
    <source>
        <strain evidence="3 4">CC-HSB-11</strain>
    </source>
</reference>
<proteinExistence type="inferred from homology"/>
<protein>
    <submittedName>
        <fullName evidence="3">Arsenate reductase</fullName>
    </submittedName>
</protein>
<dbReference type="PANTHER" id="PTHR30041">
    <property type="entry name" value="ARSENATE REDUCTASE"/>
    <property type="match status" value="1"/>
</dbReference>
<name>A0A0D5YSK5_9FLAO</name>
<gene>
    <name evidence="3" type="ORF">VC82_1198</name>
</gene>
<dbReference type="KEGG" id="mlt:VC82_1198"/>
<dbReference type="PROSITE" id="PS51353">
    <property type="entry name" value="ARSC"/>
    <property type="match status" value="1"/>
</dbReference>
<dbReference type="HOGENOM" id="CLU_116644_3_0_10"/>
<dbReference type="SUPFAM" id="SSF52833">
    <property type="entry name" value="Thioredoxin-like"/>
    <property type="match status" value="1"/>
</dbReference>
<evidence type="ECO:0000313" key="4">
    <source>
        <dbReference type="Proteomes" id="UP000032726"/>
    </source>
</evidence>
<keyword evidence="4" id="KW-1185">Reference proteome</keyword>
<evidence type="ECO:0000256" key="1">
    <source>
        <dbReference type="ARBA" id="ARBA00007198"/>
    </source>
</evidence>
<dbReference type="InterPro" id="IPR006660">
    <property type="entry name" value="Arsenate_reductase-like"/>
</dbReference>
<dbReference type="OrthoDB" id="1120494at2"/>
<organism evidence="3 4">
    <name type="scientific">Flagellimonas lutaonensis</name>
    <dbReference type="NCBI Taxonomy" id="516051"/>
    <lineage>
        <taxon>Bacteria</taxon>
        <taxon>Pseudomonadati</taxon>
        <taxon>Bacteroidota</taxon>
        <taxon>Flavobacteriia</taxon>
        <taxon>Flavobacteriales</taxon>
        <taxon>Flavobacteriaceae</taxon>
        <taxon>Flagellimonas</taxon>
    </lineage>
</organism>
<dbReference type="Gene3D" id="3.40.30.10">
    <property type="entry name" value="Glutaredoxin"/>
    <property type="match status" value="1"/>
</dbReference>
<evidence type="ECO:0000256" key="2">
    <source>
        <dbReference type="PROSITE-ProRule" id="PRU01282"/>
    </source>
</evidence>
<dbReference type="PANTHER" id="PTHR30041:SF8">
    <property type="entry name" value="PROTEIN YFFB"/>
    <property type="match status" value="1"/>
</dbReference>
<dbReference type="InterPro" id="IPR036249">
    <property type="entry name" value="Thioredoxin-like_sf"/>
</dbReference>